<protein>
    <recommendedName>
        <fullName evidence="5 15">Hypoxanthine phosphoribosyltransferase</fullName>
        <ecNumber evidence="5 15">2.4.2.8</ecNumber>
    </recommendedName>
</protein>
<evidence type="ECO:0000259" key="16">
    <source>
        <dbReference type="Pfam" id="PF00156"/>
    </source>
</evidence>
<evidence type="ECO:0000313" key="17">
    <source>
        <dbReference type="EMBL" id="TCK60867.1"/>
    </source>
</evidence>
<dbReference type="Pfam" id="PF00156">
    <property type="entry name" value="Pribosyltran"/>
    <property type="match status" value="1"/>
</dbReference>
<dbReference type="EC" id="2.4.2.8" evidence="5 15"/>
<sequence>MRPHILKEMLSEEEIQKRVKELGKQISADYADKNVLAVGVLKGSVIFMADLVREMEGSNVEIGFLAVSSYEGTDSSGSVRLLFDLDRPLEDTHVLIVEDILDTGNTLSYLTNMLSLRNPASMKLVALLDKPERRKAQINLDYRGFQIPDRFVVGYGLDYDGYYRNLKNICTVEFTD</sequence>
<proteinExistence type="inferred from homology"/>
<gene>
    <name evidence="17" type="ORF">C8D98_1746</name>
</gene>
<dbReference type="InterPro" id="IPR005904">
    <property type="entry name" value="Hxn_phspho_trans"/>
</dbReference>
<dbReference type="UniPathway" id="UPA00591">
    <property type="reaction ID" value="UER00648"/>
</dbReference>
<comment type="cofactor">
    <cofactor evidence="1 15">
        <name>Mg(2+)</name>
        <dbReference type="ChEBI" id="CHEBI:18420"/>
    </cofactor>
</comment>
<evidence type="ECO:0000256" key="5">
    <source>
        <dbReference type="ARBA" id="ARBA00011895"/>
    </source>
</evidence>
<evidence type="ECO:0000256" key="2">
    <source>
        <dbReference type="ARBA" id="ARBA00004496"/>
    </source>
</evidence>
<comment type="catalytic activity">
    <reaction evidence="14">
        <text>IMP + diphosphate = hypoxanthine + 5-phospho-alpha-D-ribose 1-diphosphate</text>
        <dbReference type="Rhea" id="RHEA:17973"/>
        <dbReference type="ChEBI" id="CHEBI:17368"/>
        <dbReference type="ChEBI" id="CHEBI:33019"/>
        <dbReference type="ChEBI" id="CHEBI:58017"/>
        <dbReference type="ChEBI" id="CHEBI:58053"/>
        <dbReference type="EC" id="2.4.2.8"/>
    </reaction>
    <physiologicalReaction direction="right-to-left" evidence="14">
        <dbReference type="Rhea" id="RHEA:17975"/>
    </physiologicalReaction>
</comment>
<dbReference type="Proteomes" id="UP000294614">
    <property type="component" value="Unassembled WGS sequence"/>
</dbReference>
<keyword evidence="6 15" id="KW-0963">Cytoplasm</keyword>
<keyword evidence="12 15" id="KW-0460">Magnesium</keyword>
<dbReference type="RefSeq" id="WP_132873729.1">
    <property type="nucleotide sequence ID" value="NZ_SMGG01000004.1"/>
</dbReference>
<dbReference type="InterPro" id="IPR000836">
    <property type="entry name" value="PRTase_dom"/>
</dbReference>
<dbReference type="GO" id="GO:0006178">
    <property type="term" value="P:guanine salvage"/>
    <property type="evidence" value="ECO:0007669"/>
    <property type="project" value="TreeGrafter"/>
</dbReference>
<dbReference type="CDD" id="cd06223">
    <property type="entry name" value="PRTases_typeI"/>
    <property type="match status" value="1"/>
</dbReference>
<dbReference type="SUPFAM" id="SSF53271">
    <property type="entry name" value="PRTase-like"/>
    <property type="match status" value="1"/>
</dbReference>
<evidence type="ECO:0000256" key="10">
    <source>
        <dbReference type="ARBA" id="ARBA00022726"/>
    </source>
</evidence>
<comment type="catalytic activity">
    <reaction evidence="13">
        <text>GMP + diphosphate = guanine + 5-phospho-alpha-D-ribose 1-diphosphate</text>
        <dbReference type="Rhea" id="RHEA:25424"/>
        <dbReference type="ChEBI" id="CHEBI:16235"/>
        <dbReference type="ChEBI" id="CHEBI:33019"/>
        <dbReference type="ChEBI" id="CHEBI:58017"/>
        <dbReference type="ChEBI" id="CHEBI:58115"/>
        <dbReference type="EC" id="2.4.2.8"/>
    </reaction>
    <physiologicalReaction direction="right-to-left" evidence="13">
        <dbReference type="Rhea" id="RHEA:25426"/>
    </physiologicalReaction>
</comment>
<dbReference type="EMBL" id="SMGG01000004">
    <property type="protein sequence ID" value="TCK60867.1"/>
    <property type="molecule type" value="Genomic_DNA"/>
</dbReference>
<keyword evidence="11 15" id="KW-0547">Nucleotide-binding</keyword>
<evidence type="ECO:0000256" key="13">
    <source>
        <dbReference type="ARBA" id="ARBA00048811"/>
    </source>
</evidence>
<dbReference type="Gene3D" id="3.40.50.2020">
    <property type="match status" value="1"/>
</dbReference>
<dbReference type="GO" id="GO:0000166">
    <property type="term" value="F:nucleotide binding"/>
    <property type="evidence" value="ECO:0007669"/>
    <property type="project" value="UniProtKB-KW"/>
</dbReference>
<keyword evidence="8 15" id="KW-0808">Transferase</keyword>
<dbReference type="GO" id="GO:0046100">
    <property type="term" value="P:hypoxanthine metabolic process"/>
    <property type="evidence" value="ECO:0007669"/>
    <property type="project" value="TreeGrafter"/>
</dbReference>
<reference evidence="17 18" key="1">
    <citation type="submission" date="2019-03" db="EMBL/GenBank/DDBJ databases">
        <title>Genomic Encyclopedia of Type Strains, Phase IV (KMG-IV): sequencing the most valuable type-strain genomes for metagenomic binning, comparative biology and taxonomic classification.</title>
        <authorList>
            <person name="Goeker M."/>
        </authorList>
    </citation>
    <scope>NUCLEOTIDE SEQUENCE [LARGE SCALE GENOMIC DNA]</scope>
    <source>
        <strain evidence="17 18">DSM 24984</strain>
    </source>
</reference>
<evidence type="ECO:0000256" key="14">
    <source>
        <dbReference type="ARBA" id="ARBA00049402"/>
    </source>
</evidence>
<evidence type="ECO:0000313" key="18">
    <source>
        <dbReference type="Proteomes" id="UP000294614"/>
    </source>
</evidence>
<evidence type="ECO:0000256" key="7">
    <source>
        <dbReference type="ARBA" id="ARBA00022676"/>
    </source>
</evidence>
<evidence type="ECO:0000256" key="15">
    <source>
        <dbReference type="RuleBase" id="RU364099"/>
    </source>
</evidence>
<feature type="domain" description="Phosphoribosyltransferase" evidence="16">
    <location>
        <begin position="11"/>
        <end position="159"/>
    </location>
</feature>
<evidence type="ECO:0000256" key="8">
    <source>
        <dbReference type="ARBA" id="ARBA00022679"/>
    </source>
</evidence>
<accession>A0A4R1KA05</accession>
<keyword evidence="18" id="KW-1185">Reference proteome</keyword>
<evidence type="ECO:0000256" key="6">
    <source>
        <dbReference type="ARBA" id="ARBA00022490"/>
    </source>
</evidence>
<dbReference type="NCBIfam" id="TIGR01203">
    <property type="entry name" value="HGPRTase"/>
    <property type="match status" value="1"/>
</dbReference>
<evidence type="ECO:0000256" key="12">
    <source>
        <dbReference type="ARBA" id="ARBA00022842"/>
    </source>
</evidence>
<evidence type="ECO:0000256" key="11">
    <source>
        <dbReference type="ARBA" id="ARBA00022741"/>
    </source>
</evidence>
<dbReference type="GO" id="GO:0032263">
    <property type="term" value="P:GMP salvage"/>
    <property type="evidence" value="ECO:0007669"/>
    <property type="project" value="TreeGrafter"/>
</dbReference>
<evidence type="ECO:0000256" key="1">
    <source>
        <dbReference type="ARBA" id="ARBA00001946"/>
    </source>
</evidence>
<evidence type="ECO:0000256" key="9">
    <source>
        <dbReference type="ARBA" id="ARBA00022723"/>
    </source>
</evidence>
<dbReference type="AlphaFoldDB" id="A0A4R1KA05"/>
<name>A0A4R1KA05_9BACT</name>
<keyword evidence="7 15" id="KW-0328">Glycosyltransferase</keyword>
<dbReference type="GO" id="GO:0000287">
    <property type="term" value="F:magnesium ion binding"/>
    <property type="evidence" value="ECO:0007669"/>
    <property type="project" value="TreeGrafter"/>
</dbReference>
<dbReference type="PANTHER" id="PTHR43340:SF1">
    <property type="entry name" value="HYPOXANTHINE PHOSPHORIBOSYLTRANSFERASE"/>
    <property type="match status" value="1"/>
</dbReference>
<dbReference type="InterPro" id="IPR029057">
    <property type="entry name" value="PRTase-like"/>
</dbReference>
<evidence type="ECO:0000256" key="3">
    <source>
        <dbReference type="ARBA" id="ARBA00004669"/>
    </source>
</evidence>
<dbReference type="FunFam" id="3.40.50.2020:FF:000006">
    <property type="entry name" value="Hypoxanthine phosphoribosyltransferase"/>
    <property type="match status" value="1"/>
</dbReference>
<dbReference type="GO" id="GO:0052657">
    <property type="term" value="F:guanine phosphoribosyltransferase activity"/>
    <property type="evidence" value="ECO:0007669"/>
    <property type="project" value="UniProtKB-ARBA"/>
</dbReference>
<comment type="similarity">
    <text evidence="4 15">Belongs to the purine/pyrimidine phosphoribosyltransferase family.</text>
</comment>
<dbReference type="PANTHER" id="PTHR43340">
    <property type="entry name" value="HYPOXANTHINE-GUANINE PHOSPHORIBOSYLTRANSFERASE"/>
    <property type="match status" value="1"/>
</dbReference>
<dbReference type="GO" id="GO:0006166">
    <property type="term" value="P:purine ribonucleoside salvage"/>
    <property type="evidence" value="ECO:0007669"/>
    <property type="project" value="UniProtKB-KW"/>
</dbReference>
<dbReference type="GO" id="GO:0004422">
    <property type="term" value="F:hypoxanthine phosphoribosyltransferase activity"/>
    <property type="evidence" value="ECO:0007669"/>
    <property type="project" value="InterPro"/>
</dbReference>
<comment type="pathway">
    <text evidence="3 15">Purine metabolism; IMP biosynthesis via salvage pathway; IMP from hypoxanthine: step 1/1.</text>
</comment>
<dbReference type="InterPro" id="IPR050408">
    <property type="entry name" value="HGPRT"/>
</dbReference>
<dbReference type="GO" id="GO:0032264">
    <property type="term" value="P:IMP salvage"/>
    <property type="evidence" value="ECO:0007669"/>
    <property type="project" value="UniProtKB-UniPathway"/>
</dbReference>
<keyword evidence="10 15" id="KW-0660">Purine salvage</keyword>
<comment type="subcellular location">
    <subcellularLocation>
        <location evidence="2 15">Cytoplasm</location>
    </subcellularLocation>
</comment>
<dbReference type="GO" id="GO:0005829">
    <property type="term" value="C:cytosol"/>
    <property type="evidence" value="ECO:0007669"/>
    <property type="project" value="TreeGrafter"/>
</dbReference>
<organism evidence="17 18">
    <name type="scientific">Seleniivibrio woodruffii</name>
    <dbReference type="NCBI Taxonomy" id="1078050"/>
    <lineage>
        <taxon>Bacteria</taxon>
        <taxon>Pseudomonadati</taxon>
        <taxon>Deferribacterota</taxon>
        <taxon>Deferribacteres</taxon>
        <taxon>Deferribacterales</taxon>
        <taxon>Geovibrionaceae</taxon>
        <taxon>Seleniivibrio</taxon>
    </lineage>
</organism>
<dbReference type="OrthoDB" id="9802824at2"/>
<keyword evidence="9 15" id="KW-0479">Metal-binding</keyword>
<evidence type="ECO:0000256" key="4">
    <source>
        <dbReference type="ARBA" id="ARBA00008391"/>
    </source>
</evidence>
<comment type="caution">
    <text evidence="17">The sequence shown here is derived from an EMBL/GenBank/DDBJ whole genome shotgun (WGS) entry which is preliminary data.</text>
</comment>